<accession>A0A4T0WYA8</accession>
<evidence type="ECO:0000256" key="6">
    <source>
        <dbReference type="PROSITE-ProRule" id="PRU00103"/>
    </source>
</evidence>
<dbReference type="InterPro" id="IPR011989">
    <property type="entry name" value="ARM-like"/>
</dbReference>
<dbReference type="Proteomes" id="UP000307173">
    <property type="component" value="Unassembled WGS sequence"/>
</dbReference>
<evidence type="ECO:0000256" key="8">
    <source>
        <dbReference type="SAM" id="MobiDB-lite"/>
    </source>
</evidence>
<feature type="repeat" description="HEAT" evidence="6">
    <location>
        <begin position="440"/>
        <end position="478"/>
    </location>
</feature>
<evidence type="ECO:0000256" key="3">
    <source>
        <dbReference type="ARBA" id="ARBA00022737"/>
    </source>
</evidence>
<dbReference type="PANTHER" id="PTHR12609">
    <property type="entry name" value="MICROTUBULE ASSOCIATED PROTEIN XMAP215"/>
    <property type="match status" value="1"/>
</dbReference>
<proteinExistence type="inferred from homology"/>
<dbReference type="InterPro" id="IPR016024">
    <property type="entry name" value="ARM-type_fold"/>
</dbReference>
<sequence>MADEEYTSLPIDNLLAHKLWKARQHGYEQLKTLAEANTNDPQVQSVINNPDILRKIVADANVIAQESGIDFLVVVLQKSNPKTCTNTRDSVVPALVEKGITSSRANAKANATESLLIYVQKDSPEKVIELMIPSLNAKSPKQVVATIKAVDEIYKSFGCLAVSPKLILESVCKMFAHSDKNVRAEATKLAVTIRSYIGDAFDTVVFPKIKPIQQKDLTALFIKIDQIPTPTRKLYEEEQKLLQKNIQLTEDVEMTDIIYTTKEDLKIDPYDLETPVDVLSKIPSNLSERLLNPVWKERVEVLEEISKIFKVVRIENDDFSYFVSLMATCIKDVNLQVVTLACGILTDLAKGLKSNFGRYVSTLINPLLERTKEKKKSVVDALKNVLDLCFEYGSFNEVIDSILEHMVHISPLVKIESMNFLVRCLRDLQTPISKHHEEQIMATATKLLQDSQLGVRNSASEVLGTMMKILGPEKSKRYLEKVDKRHVKKVEQIRDVADVKISKGLVSAETFVEVAKITDLITKNNNNEGSLIESNYKTKNQQVLRPPAPSKSSIPSKRTATSPIKENIPNHKNALTSRSLKASSSTDAMSTQQLQELELLKAEKQELIDSRKNLTTQLEALQASNAELMKDVVSLNNKLDDYHDKFTTMNMTLKSKDTQLFRLRSDLESSNARNAQLQQKVRYLESQLENQGQKTTKTSDEDINRRISILSIDSSTQDAPETSLNLAGSTLFTMNDNDDEWKRATAATNELKAKIQRMKARTRIIEPTED</sequence>
<protein>
    <recommendedName>
        <fullName evidence="9">TOG domain-containing protein</fullName>
    </recommendedName>
</protein>
<gene>
    <name evidence="10" type="ORF">CANINC_003720</name>
</gene>
<comment type="caution">
    <text evidence="10">The sequence shown here is derived from an EMBL/GenBank/DDBJ whole genome shotgun (WGS) entry which is preliminary data.</text>
</comment>
<dbReference type="GO" id="GO:0044732">
    <property type="term" value="C:mitotic spindle pole body"/>
    <property type="evidence" value="ECO:0007669"/>
    <property type="project" value="UniProtKB-ARBA"/>
</dbReference>
<keyword evidence="2" id="KW-0963">Cytoplasm</keyword>
<dbReference type="PROSITE" id="PS50077">
    <property type="entry name" value="HEAT_REPEAT"/>
    <property type="match status" value="1"/>
</dbReference>
<evidence type="ECO:0000256" key="1">
    <source>
        <dbReference type="ARBA" id="ARBA00004317"/>
    </source>
</evidence>
<keyword evidence="4" id="KW-0206">Cytoskeleton</keyword>
<dbReference type="STRING" id="52247.A0A4T0WYA8"/>
<dbReference type="GO" id="GO:0030951">
    <property type="term" value="P:establishment or maintenance of microtubule cytoskeleton polarity"/>
    <property type="evidence" value="ECO:0007669"/>
    <property type="project" value="InterPro"/>
</dbReference>
<evidence type="ECO:0000259" key="9">
    <source>
        <dbReference type="SMART" id="SM01349"/>
    </source>
</evidence>
<comment type="similarity">
    <text evidence="5">Belongs to the TOG/XMAP215 family.</text>
</comment>
<dbReference type="InterPro" id="IPR021133">
    <property type="entry name" value="HEAT_type_2"/>
</dbReference>
<keyword evidence="3" id="KW-0677">Repeat</keyword>
<dbReference type="InterPro" id="IPR045110">
    <property type="entry name" value="XMAP215"/>
</dbReference>
<evidence type="ECO:0000256" key="4">
    <source>
        <dbReference type="ARBA" id="ARBA00023212"/>
    </source>
</evidence>
<dbReference type="GO" id="GO:0000776">
    <property type="term" value="C:kinetochore"/>
    <property type="evidence" value="ECO:0007669"/>
    <property type="project" value="UniProtKB-ARBA"/>
</dbReference>
<evidence type="ECO:0000256" key="7">
    <source>
        <dbReference type="SAM" id="Coils"/>
    </source>
</evidence>
<feature type="region of interest" description="Disordered" evidence="8">
    <location>
        <begin position="528"/>
        <end position="574"/>
    </location>
</feature>
<organism evidence="10 11">
    <name type="scientific">Pichia inconspicua</name>
    <dbReference type="NCBI Taxonomy" id="52247"/>
    <lineage>
        <taxon>Eukaryota</taxon>
        <taxon>Fungi</taxon>
        <taxon>Dikarya</taxon>
        <taxon>Ascomycota</taxon>
        <taxon>Saccharomycotina</taxon>
        <taxon>Pichiomycetes</taxon>
        <taxon>Pichiales</taxon>
        <taxon>Pichiaceae</taxon>
        <taxon>Pichia</taxon>
    </lineage>
</organism>
<dbReference type="EMBL" id="SELW01000597">
    <property type="protein sequence ID" value="TID19291.1"/>
    <property type="molecule type" value="Genomic_DNA"/>
</dbReference>
<reference evidence="10 11" key="1">
    <citation type="journal article" date="2019" name="Front. Genet.">
        <title>Whole-Genome Sequencing of the Opportunistic Yeast Pathogen Candida inconspicua Uncovers Its Hybrid Origin.</title>
        <authorList>
            <person name="Mixao V."/>
            <person name="Hansen A.P."/>
            <person name="Saus E."/>
            <person name="Boekhout T."/>
            <person name="Lass-Florl C."/>
            <person name="Gabaldon T."/>
        </authorList>
    </citation>
    <scope>NUCLEOTIDE SEQUENCE [LARGE SCALE GENOMIC DNA]</scope>
    <source>
        <strain evidence="10 11">CBS 180</strain>
    </source>
</reference>
<dbReference type="GO" id="GO:0000022">
    <property type="term" value="P:mitotic spindle elongation"/>
    <property type="evidence" value="ECO:0007669"/>
    <property type="project" value="UniProtKB-ARBA"/>
</dbReference>
<dbReference type="OrthoDB" id="205662at2759"/>
<dbReference type="GO" id="GO:1990498">
    <property type="term" value="C:mitotic spindle microtubule"/>
    <property type="evidence" value="ECO:0007669"/>
    <property type="project" value="UniProtKB-ARBA"/>
</dbReference>
<evidence type="ECO:0000313" key="11">
    <source>
        <dbReference type="Proteomes" id="UP000307173"/>
    </source>
</evidence>
<feature type="compositionally biased region" description="Polar residues" evidence="8">
    <location>
        <begin position="528"/>
        <end position="543"/>
    </location>
</feature>
<dbReference type="GO" id="GO:0005881">
    <property type="term" value="C:cytoplasmic microtubule"/>
    <property type="evidence" value="ECO:0007669"/>
    <property type="project" value="UniProtKB-ARBA"/>
</dbReference>
<dbReference type="GO" id="GO:0046785">
    <property type="term" value="P:microtubule polymerization"/>
    <property type="evidence" value="ECO:0007669"/>
    <property type="project" value="InterPro"/>
</dbReference>
<dbReference type="GO" id="GO:0099070">
    <property type="term" value="C:static microtubule bundle"/>
    <property type="evidence" value="ECO:0007669"/>
    <property type="project" value="UniProtKB-ARBA"/>
</dbReference>
<dbReference type="InterPro" id="IPR034085">
    <property type="entry name" value="TOG"/>
</dbReference>
<name>A0A4T0WYA8_9ASCO</name>
<dbReference type="GO" id="GO:1990571">
    <property type="term" value="P:meiotic centromere clustering"/>
    <property type="evidence" value="ECO:0007669"/>
    <property type="project" value="UniProtKB-ARBA"/>
</dbReference>
<dbReference type="SUPFAM" id="SSF48371">
    <property type="entry name" value="ARM repeat"/>
    <property type="match status" value="1"/>
</dbReference>
<dbReference type="GO" id="GO:0061863">
    <property type="term" value="F:microtubule plus end polymerase"/>
    <property type="evidence" value="ECO:0007669"/>
    <property type="project" value="InterPro"/>
</dbReference>
<comment type="subcellular location">
    <subcellularLocation>
        <location evidence="1">Cytoplasm</location>
        <location evidence="1">Cytoskeleton</location>
        <location evidence="1">Microtubule organizing center</location>
        <location evidence="1">Spindle pole body</location>
    </subcellularLocation>
</comment>
<keyword evidence="11" id="KW-1185">Reference proteome</keyword>
<dbReference type="GO" id="GO:0051315">
    <property type="term" value="P:attachment of mitotic spindle microtubules to kinetochore"/>
    <property type="evidence" value="ECO:0007669"/>
    <property type="project" value="UniProtKB-ARBA"/>
</dbReference>
<dbReference type="GO" id="GO:0051010">
    <property type="term" value="F:microtubule plus-end binding"/>
    <property type="evidence" value="ECO:0007669"/>
    <property type="project" value="InterPro"/>
</dbReference>
<feature type="domain" description="TOG" evidence="9">
    <location>
        <begin position="1"/>
        <end position="230"/>
    </location>
</feature>
<dbReference type="Pfam" id="PF21041">
    <property type="entry name" value="XMAP215_CLASP_TOG"/>
    <property type="match status" value="2"/>
</dbReference>
<dbReference type="FunFam" id="1.25.10.10:FF:000019">
    <property type="entry name" value="Cytoskeleton-associated protein 5"/>
    <property type="match status" value="1"/>
</dbReference>
<dbReference type="InterPro" id="IPR048491">
    <property type="entry name" value="XMAP215_CLASP_TOG"/>
</dbReference>
<feature type="domain" description="TOG" evidence="9">
    <location>
        <begin position="271"/>
        <end position="503"/>
    </location>
</feature>
<evidence type="ECO:0000256" key="2">
    <source>
        <dbReference type="ARBA" id="ARBA00022490"/>
    </source>
</evidence>
<evidence type="ECO:0000313" key="10">
    <source>
        <dbReference type="EMBL" id="TID19291.1"/>
    </source>
</evidence>
<feature type="coiled-coil region" evidence="7">
    <location>
        <begin position="597"/>
        <end position="694"/>
    </location>
</feature>
<evidence type="ECO:0000256" key="5">
    <source>
        <dbReference type="ARBA" id="ARBA00025722"/>
    </source>
</evidence>
<dbReference type="SMART" id="SM01349">
    <property type="entry name" value="TOG"/>
    <property type="match status" value="2"/>
</dbReference>
<dbReference type="Gene3D" id="1.25.10.10">
    <property type="entry name" value="Leucine-rich Repeat Variant"/>
    <property type="match status" value="2"/>
</dbReference>
<keyword evidence="7" id="KW-0175">Coiled coil</keyword>
<dbReference type="AlphaFoldDB" id="A0A4T0WYA8"/>